<comment type="similarity">
    <text evidence="1">Belongs to the LysR transcriptional regulatory family.</text>
</comment>
<dbReference type="CDD" id="cd05466">
    <property type="entry name" value="PBP2_LTTR_substrate"/>
    <property type="match status" value="1"/>
</dbReference>
<comment type="caution">
    <text evidence="6">The sequence shown here is derived from an EMBL/GenBank/DDBJ whole genome shotgun (WGS) entry which is preliminary data.</text>
</comment>
<dbReference type="Pfam" id="PF03466">
    <property type="entry name" value="LysR_substrate"/>
    <property type="match status" value="1"/>
</dbReference>
<dbReference type="InterPro" id="IPR036390">
    <property type="entry name" value="WH_DNA-bd_sf"/>
</dbReference>
<feature type="domain" description="HTH lysR-type" evidence="5">
    <location>
        <begin position="1"/>
        <end position="58"/>
    </location>
</feature>
<name>A0ABV8H1Y1_9BACI</name>
<evidence type="ECO:0000256" key="4">
    <source>
        <dbReference type="ARBA" id="ARBA00023163"/>
    </source>
</evidence>
<dbReference type="PROSITE" id="PS50931">
    <property type="entry name" value="HTH_LYSR"/>
    <property type="match status" value="1"/>
</dbReference>
<dbReference type="SUPFAM" id="SSF46785">
    <property type="entry name" value="Winged helix' DNA-binding domain"/>
    <property type="match status" value="1"/>
</dbReference>
<evidence type="ECO:0000256" key="1">
    <source>
        <dbReference type="ARBA" id="ARBA00009437"/>
    </source>
</evidence>
<dbReference type="InterPro" id="IPR036388">
    <property type="entry name" value="WH-like_DNA-bd_sf"/>
</dbReference>
<dbReference type="InterPro" id="IPR005119">
    <property type="entry name" value="LysR_subst-bd"/>
</dbReference>
<organism evidence="6 7">
    <name type="scientific">Oceanobacillus longus</name>
    <dbReference type="NCBI Taxonomy" id="930120"/>
    <lineage>
        <taxon>Bacteria</taxon>
        <taxon>Bacillati</taxon>
        <taxon>Bacillota</taxon>
        <taxon>Bacilli</taxon>
        <taxon>Bacillales</taxon>
        <taxon>Bacillaceae</taxon>
        <taxon>Oceanobacillus</taxon>
    </lineage>
</organism>
<dbReference type="RefSeq" id="WP_379497696.1">
    <property type="nucleotide sequence ID" value="NZ_JBHSAO010000011.1"/>
</dbReference>
<gene>
    <name evidence="6" type="ORF">ACFOUV_15530</name>
</gene>
<keyword evidence="4" id="KW-0804">Transcription</keyword>
<dbReference type="Gene3D" id="3.40.190.290">
    <property type="match status" value="1"/>
</dbReference>
<proteinExistence type="inferred from homology"/>
<reference evidence="7" key="1">
    <citation type="journal article" date="2019" name="Int. J. Syst. Evol. Microbiol.">
        <title>The Global Catalogue of Microorganisms (GCM) 10K type strain sequencing project: providing services to taxonomists for standard genome sequencing and annotation.</title>
        <authorList>
            <consortium name="The Broad Institute Genomics Platform"/>
            <consortium name="The Broad Institute Genome Sequencing Center for Infectious Disease"/>
            <person name="Wu L."/>
            <person name="Ma J."/>
        </authorList>
    </citation>
    <scope>NUCLEOTIDE SEQUENCE [LARGE SCALE GENOMIC DNA]</scope>
    <source>
        <strain evidence="7">IBRC-M 10703</strain>
    </source>
</reference>
<sequence>MRIDHFIYILEVAKLESISLAAEKLHVSQPTISQAIKSMEIEWGGKLFHRSRLGALPTKEGIIIIKKIKEIVNKLEEIKEVNTTNSDSITGTLSISAVPGISQSLLPMTLADFINTFPKVTFNISENGSEQITKDVLNEKVDIGFVAYSQENAFKNHNKLEFKPLVSSPVMACVGKKSPLAMRDSISFEEIVEHPLFLYDKGYSLQRHIIEKLTQYGDLNILFASSNSLAGKQILSEGIGIGFFTKITLKNDPYFTTGMLVPLELENQKIIHYYGYLRRKDSYLPKIYKEFIQILVNHL</sequence>
<dbReference type="InterPro" id="IPR000847">
    <property type="entry name" value="LysR_HTH_N"/>
</dbReference>
<keyword evidence="2" id="KW-0805">Transcription regulation</keyword>
<evidence type="ECO:0000259" key="5">
    <source>
        <dbReference type="PROSITE" id="PS50931"/>
    </source>
</evidence>
<dbReference type="InterPro" id="IPR050950">
    <property type="entry name" value="HTH-type_LysR_regulators"/>
</dbReference>
<protein>
    <submittedName>
        <fullName evidence="6">LysR family transcriptional regulator</fullName>
    </submittedName>
</protein>
<dbReference type="EMBL" id="JBHSAO010000011">
    <property type="protein sequence ID" value="MFC4025206.1"/>
    <property type="molecule type" value="Genomic_DNA"/>
</dbReference>
<evidence type="ECO:0000313" key="7">
    <source>
        <dbReference type="Proteomes" id="UP001595772"/>
    </source>
</evidence>
<evidence type="ECO:0000256" key="3">
    <source>
        <dbReference type="ARBA" id="ARBA00023125"/>
    </source>
</evidence>
<dbReference type="PANTHER" id="PTHR30419:SF8">
    <property type="entry name" value="NITROGEN ASSIMILATION TRANSCRIPTIONAL ACTIVATOR-RELATED"/>
    <property type="match status" value="1"/>
</dbReference>
<evidence type="ECO:0000256" key="2">
    <source>
        <dbReference type="ARBA" id="ARBA00023015"/>
    </source>
</evidence>
<dbReference type="Gene3D" id="1.10.10.10">
    <property type="entry name" value="Winged helix-like DNA-binding domain superfamily/Winged helix DNA-binding domain"/>
    <property type="match status" value="1"/>
</dbReference>
<keyword evidence="3" id="KW-0238">DNA-binding</keyword>
<keyword evidence="7" id="KW-1185">Reference proteome</keyword>
<evidence type="ECO:0000313" key="6">
    <source>
        <dbReference type="EMBL" id="MFC4025206.1"/>
    </source>
</evidence>
<dbReference type="PRINTS" id="PR00039">
    <property type="entry name" value="HTHLYSR"/>
</dbReference>
<dbReference type="SUPFAM" id="SSF53850">
    <property type="entry name" value="Periplasmic binding protein-like II"/>
    <property type="match status" value="1"/>
</dbReference>
<accession>A0ABV8H1Y1</accession>
<dbReference type="Proteomes" id="UP001595772">
    <property type="component" value="Unassembled WGS sequence"/>
</dbReference>
<dbReference type="PANTHER" id="PTHR30419">
    <property type="entry name" value="HTH-TYPE TRANSCRIPTIONAL REGULATOR YBHD"/>
    <property type="match status" value="1"/>
</dbReference>
<dbReference type="Pfam" id="PF00126">
    <property type="entry name" value="HTH_1"/>
    <property type="match status" value="1"/>
</dbReference>